<dbReference type="GO" id="GO:0005576">
    <property type="term" value="C:extracellular region"/>
    <property type="evidence" value="ECO:0007669"/>
    <property type="project" value="UniProtKB-SubCell"/>
</dbReference>
<keyword evidence="7 9" id="KW-1015">Disulfide bond</keyword>
<dbReference type="OrthoDB" id="3065412at2759"/>
<evidence type="ECO:0000313" key="12">
    <source>
        <dbReference type="EMBL" id="GAP90746.1"/>
    </source>
</evidence>
<dbReference type="GO" id="GO:0046872">
    <property type="term" value="F:metal ion binding"/>
    <property type="evidence" value="ECO:0007669"/>
    <property type="project" value="UniProtKB-UniRule"/>
</dbReference>
<evidence type="ECO:0000256" key="6">
    <source>
        <dbReference type="ARBA" id="ARBA00022729"/>
    </source>
</evidence>
<evidence type="ECO:0000256" key="10">
    <source>
        <dbReference type="SAM" id="SignalP"/>
    </source>
</evidence>
<feature type="chain" id="PRO_5010735433" evidence="10">
    <location>
        <begin position="18"/>
        <end position="153"/>
    </location>
</feature>
<keyword evidence="8" id="KW-0449">Lipoprotein</keyword>
<dbReference type="AlphaFoldDB" id="A0A1W2TQP6"/>
<dbReference type="Pfam" id="PF05730">
    <property type="entry name" value="CFEM"/>
    <property type="match status" value="1"/>
</dbReference>
<evidence type="ECO:0000256" key="2">
    <source>
        <dbReference type="ARBA" id="ARBA00004613"/>
    </source>
</evidence>
<feature type="domain" description="CFEM" evidence="11">
    <location>
        <begin position="6"/>
        <end position="120"/>
    </location>
</feature>
<keyword evidence="9" id="KW-0408">Iron</keyword>
<accession>A0A1W2TQP6</accession>
<comment type="caution">
    <text evidence="9">Lacks conserved residue(s) required for the propagation of feature annotation.</text>
</comment>
<evidence type="ECO:0000259" key="11">
    <source>
        <dbReference type="PROSITE" id="PS52012"/>
    </source>
</evidence>
<dbReference type="Proteomes" id="UP000054516">
    <property type="component" value="Unassembled WGS sequence"/>
</dbReference>
<keyword evidence="9" id="KW-0349">Heme</keyword>
<proteinExistence type="inferred from homology"/>
<dbReference type="SMART" id="SM00747">
    <property type="entry name" value="CFEM"/>
    <property type="match status" value="1"/>
</dbReference>
<name>A0A1W2TQP6_ROSNE</name>
<evidence type="ECO:0000256" key="3">
    <source>
        <dbReference type="ARBA" id="ARBA00010031"/>
    </source>
</evidence>
<reference evidence="12" key="1">
    <citation type="submission" date="2016-03" db="EMBL/GenBank/DDBJ databases">
        <title>Draft genome sequence of Rosellinia necatrix.</title>
        <authorList>
            <person name="Kanematsu S."/>
        </authorList>
    </citation>
    <scope>NUCLEOTIDE SEQUENCE [LARGE SCALE GENOMIC DNA]</scope>
    <source>
        <strain evidence="12">W97</strain>
    </source>
</reference>
<keyword evidence="6 10" id="KW-0732">Signal</keyword>
<keyword evidence="5" id="KW-0336">GPI-anchor</keyword>
<dbReference type="InterPro" id="IPR008427">
    <property type="entry name" value="Extracellular_membr_CFEM_dom"/>
</dbReference>
<keyword evidence="5" id="KW-0325">Glycoprotein</keyword>
<feature type="signal peptide" evidence="10">
    <location>
        <begin position="1"/>
        <end position="17"/>
    </location>
</feature>
<keyword evidence="13" id="KW-1185">Reference proteome</keyword>
<evidence type="ECO:0000256" key="5">
    <source>
        <dbReference type="ARBA" id="ARBA00022622"/>
    </source>
</evidence>
<evidence type="ECO:0000256" key="4">
    <source>
        <dbReference type="ARBA" id="ARBA00022525"/>
    </source>
</evidence>
<evidence type="ECO:0000256" key="8">
    <source>
        <dbReference type="ARBA" id="ARBA00023288"/>
    </source>
</evidence>
<evidence type="ECO:0000313" key="13">
    <source>
        <dbReference type="Proteomes" id="UP000054516"/>
    </source>
</evidence>
<gene>
    <name evidence="12" type="ORF">SAMD00023353_5200840</name>
</gene>
<dbReference type="OMA" id="VSQLPTC"/>
<sequence>MQFKVVALSFFAAVATAQTNSTSLPDLVSQLPTCAIPCYTKGAAAANCSTTDFQCLCGDGKSAFLSSAATCIFTSCSGDDTSNIVNLATEICTDVSQNPDPTEVASASAIITSALGAASATNSPDSAASRPEFVSGVVSGIGIVGVAAAMLAL</sequence>
<comment type="subcellular location">
    <subcellularLocation>
        <location evidence="1">Membrane</location>
        <topology evidence="1">Lipid-anchor</topology>
        <topology evidence="1">GPI-anchor</topology>
    </subcellularLocation>
    <subcellularLocation>
        <location evidence="2">Secreted</location>
    </subcellularLocation>
</comment>
<organism evidence="12">
    <name type="scientific">Rosellinia necatrix</name>
    <name type="common">White root-rot fungus</name>
    <dbReference type="NCBI Taxonomy" id="77044"/>
    <lineage>
        <taxon>Eukaryota</taxon>
        <taxon>Fungi</taxon>
        <taxon>Dikarya</taxon>
        <taxon>Ascomycota</taxon>
        <taxon>Pezizomycotina</taxon>
        <taxon>Sordariomycetes</taxon>
        <taxon>Xylariomycetidae</taxon>
        <taxon>Xylariales</taxon>
        <taxon>Xylariaceae</taxon>
        <taxon>Rosellinia</taxon>
    </lineage>
</organism>
<dbReference type="STRING" id="77044.A0A1W2TQP6"/>
<feature type="binding site" description="axial binding residue" evidence="9">
    <location>
        <position position="52"/>
    </location>
    <ligand>
        <name>heme</name>
        <dbReference type="ChEBI" id="CHEBI:30413"/>
    </ligand>
    <ligandPart>
        <name>Fe</name>
        <dbReference type="ChEBI" id="CHEBI:18248"/>
    </ligandPart>
</feature>
<feature type="disulfide bond" evidence="9">
    <location>
        <begin position="48"/>
        <end position="55"/>
    </location>
</feature>
<dbReference type="EMBL" id="DF977497">
    <property type="protein sequence ID" value="GAP90746.1"/>
    <property type="molecule type" value="Genomic_DNA"/>
</dbReference>
<keyword evidence="9" id="KW-0479">Metal-binding</keyword>
<keyword evidence="5" id="KW-0472">Membrane</keyword>
<comment type="similarity">
    <text evidence="3">Belongs to the RBT5 family.</text>
</comment>
<dbReference type="GO" id="GO:0098552">
    <property type="term" value="C:side of membrane"/>
    <property type="evidence" value="ECO:0007669"/>
    <property type="project" value="UniProtKB-KW"/>
</dbReference>
<protein>
    <submittedName>
        <fullName evidence="12">Putative CFEM domain-containing protein</fullName>
    </submittedName>
</protein>
<dbReference type="PROSITE" id="PS52012">
    <property type="entry name" value="CFEM"/>
    <property type="match status" value="1"/>
</dbReference>
<evidence type="ECO:0000256" key="9">
    <source>
        <dbReference type="PROSITE-ProRule" id="PRU01356"/>
    </source>
</evidence>
<evidence type="ECO:0000256" key="1">
    <source>
        <dbReference type="ARBA" id="ARBA00004589"/>
    </source>
</evidence>
<evidence type="ECO:0000256" key="7">
    <source>
        <dbReference type="ARBA" id="ARBA00023157"/>
    </source>
</evidence>
<keyword evidence="4" id="KW-0964">Secreted</keyword>